<feature type="signal peptide" evidence="1">
    <location>
        <begin position="1"/>
        <end position="19"/>
    </location>
</feature>
<feature type="chain" id="PRO_5034938197" description="Actin-like ATPase domain-containing protein" evidence="1">
    <location>
        <begin position="20"/>
        <end position="581"/>
    </location>
</feature>
<keyword evidence="1" id="KW-0732">Signal</keyword>
<name>A0A8H7TB50_9HELO</name>
<evidence type="ECO:0008006" key="4">
    <source>
        <dbReference type="Google" id="ProtNLM"/>
    </source>
</evidence>
<evidence type="ECO:0000256" key="1">
    <source>
        <dbReference type="SAM" id="SignalP"/>
    </source>
</evidence>
<dbReference type="EMBL" id="JAFJYH010000215">
    <property type="protein sequence ID" value="KAG4415611.1"/>
    <property type="molecule type" value="Genomic_DNA"/>
</dbReference>
<sequence>MLIDKSLVWLFTAVAGTAAAVANTCSRDLKPQPIGIDFGSNSVIATYAHTSKNITILSWLTPPTYQPMIFRLRLEDFEAKQTAKILWGVNKNKKGALQSLKDASQAYLSPILTPLSAKFSALKSAHPILEDASSWLSKIFSLLIISLKSRVSGKAWFASELTLFSVKQEFISILNSTIHSGSSQDPSNLNPNTTISFAIFSVPDFFNKTLCDLIIEAAKEVGIDSIPLTIARTVAAGMGAQTRELLAEDITGSTRGMIAQSRFKYQNRNGNMKWDAKGLKSLDANAKPNHPEPTTPAINLPSNRPERILIVDQSRFYAALRTYEVEDRSVSARRVVAMARANERRNRKGRGDGGDEGGVFQQKYLPLDPYGSQIIDTKLYQRVLGRELALKEEIGWGADEEKLRDEVARARLLIKDSLDREVGLLDRDEIGEGEGKKDVDRHHEEWPLNLNGWSASGRDLQVVLRWEDVVAVEDNYVDKFAEAVHMFLVTLRRIRTFNDETTHPETIHTVVILTDHTDGDLLTRAIIQALGNDVRIIGGNLLSMTLAAEGAAKLGIRRLKSWEEVMRQERLMEFLGSGEGE</sequence>
<reference evidence="2" key="1">
    <citation type="submission" date="2021-02" db="EMBL/GenBank/DDBJ databases">
        <title>Genome sequence Cadophora malorum strain M34.</title>
        <authorList>
            <person name="Stefanovic E."/>
            <person name="Vu D."/>
            <person name="Scully C."/>
            <person name="Dijksterhuis J."/>
            <person name="Roader J."/>
            <person name="Houbraken J."/>
        </authorList>
    </citation>
    <scope>NUCLEOTIDE SEQUENCE</scope>
    <source>
        <strain evidence="2">M34</strain>
    </source>
</reference>
<evidence type="ECO:0000313" key="2">
    <source>
        <dbReference type="EMBL" id="KAG4415611.1"/>
    </source>
</evidence>
<accession>A0A8H7TB50</accession>
<dbReference type="AlphaFoldDB" id="A0A8H7TB50"/>
<dbReference type="OrthoDB" id="4243133at2759"/>
<protein>
    <recommendedName>
        <fullName evidence="4">Actin-like ATPase domain-containing protein</fullName>
    </recommendedName>
</protein>
<gene>
    <name evidence="2" type="ORF">IFR04_011225</name>
</gene>
<organism evidence="2 3">
    <name type="scientific">Cadophora malorum</name>
    <dbReference type="NCBI Taxonomy" id="108018"/>
    <lineage>
        <taxon>Eukaryota</taxon>
        <taxon>Fungi</taxon>
        <taxon>Dikarya</taxon>
        <taxon>Ascomycota</taxon>
        <taxon>Pezizomycotina</taxon>
        <taxon>Leotiomycetes</taxon>
        <taxon>Helotiales</taxon>
        <taxon>Ploettnerulaceae</taxon>
        <taxon>Cadophora</taxon>
    </lineage>
</organism>
<evidence type="ECO:0000313" key="3">
    <source>
        <dbReference type="Proteomes" id="UP000664132"/>
    </source>
</evidence>
<keyword evidence="3" id="KW-1185">Reference proteome</keyword>
<proteinExistence type="predicted"/>
<dbReference type="Proteomes" id="UP000664132">
    <property type="component" value="Unassembled WGS sequence"/>
</dbReference>
<feature type="non-terminal residue" evidence="2">
    <location>
        <position position="1"/>
    </location>
</feature>
<comment type="caution">
    <text evidence="2">The sequence shown here is derived from an EMBL/GenBank/DDBJ whole genome shotgun (WGS) entry which is preliminary data.</text>
</comment>